<dbReference type="GO" id="GO:0042158">
    <property type="term" value="P:lipoprotein biosynthetic process"/>
    <property type="evidence" value="ECO:0007669"/>
    <property type="project" value="UniProtKB-UniRule"/>
</dbReference>
<dbReference type="EC" id="2.5.1.145" evidence="7"/>
<keyword evidence="6 7" id="KW-0472">Membrane</keyword>
<keyword evidence="8" id="KW-0449">Lipoprotein</keyword>
<dbReference type="Proteomes" id="UP000515847">
    <property type="component" value="Chromosome"/>
</dbReference>
<evidence type="ECO:0000256" key="3">
    <source>
        <dbReference type="ARBA" id="ARBA00022679"/>
    </source>
</evidence>
<evidence type="ECO:0000256" key="5">
    <source>
        <dbReference type="ARBA" id="ARBA00022989"/>
    </source>
</evidence>
<dbReference type="EMBL" id="CP045798">
    <property type="protein sequence ID" value="QNB46766.1"/>
    <property type="molecule type" value="Genomic_DNA"/>
</dbReference>
<evidence type="ECO:0000256" key="1">
    <source>
        <dbReference type="ARBA" id="ARBA00007150"/>
    </source>
</evidence>
<dbReference type="GO" id="GO:0005886">
    <property type="term" value="C:plasma membrane"/>
    <property type="evidence" value="ECO:0007669"/>
    <property type="project" value="UniProtKB-SubCell"/>
</dbReference>
<keyword evidence="3 7" id="KW-0808">Transferase</keyword>
<feature type="transmembrane region" description="Helical" evidence="7">
    <location>
        <begin position="210"/>
        <end position="235"/>
    </location>
</feature>
<evidence type="ECO:0000313" key="9">
    <source>
        <dbReference type="Proteomes" id="UP000515847"/>
    </source>
</evidence>
<comment type="similarity">
    <text evidence="1 7">Belongs to the Lgt family.</text>
</comment>
<evidence type="ECO:0000256" key="6">
    <source>
        <dbReference type="ARBA" id="ARBA00023136"/>
    </source>
</evidence>
<dbReference type="PANTHER" id="PTHR30589">
    <property type="entry name" value="PROLIPOPROTEIN DIACYLGLYCERYL TRANSFERASE"/>
    <property type="match status" value="1"/>
</dbReference>
<comment type="catalytic activity">
    <reaction evidence="7">
        <text>L-cysteinyl-[prolipoprotein] + a 1,2-diacyl-sn-glycero-3-phospho-(1'-sn-glycerol) = an S-1,2-diacyl-sn-glyceryl-L-cysteinyl-[prolipoprotein] + sn-glycerol 1-phosphate + H(+)</text>
        <dbReference type="Rhea" id="RHEA:56712"/>
        <dbReference type="Rhea" id="RHEA-COMP:14679"/>
        <dbReference type="Rhea" id="RHEA-COMP:14680"/>
        <dbReference type="ChEBI" id="CHEBI:15378"/>
        <dbReference type="ChEBI" id="CHEBI:29950"/>
        <dbReference type="ChEBI" id="CHEBI:57685"/>
        <dbReference type="ChEBI" id="CHEBI:64716"/>
        <dbReference type="ChEBI" id="CHEBI:140658"/>
        <dbReference type="EC" id="2.5.1.145"/>
    </reaction>
</comment>
<feature type="binding site" evidence="7">
    <location>
        <position position="130"/>
    </location>
    <ligand>
        <name>a 1,2-diacyl-sn-glycero-3-phospho-(1'-sn-glycerol)</name>
        <dbReference type="ChEBI" id="CHEBI:64716"/>
    </ligand>
</feature>
<sequence>MKELFSFGHISIYFFGVTVALGALAGILLASREAKKQGIPEDPFFDVLLYTLLGGFLGARLVYILAYDSSYYFANPLEIIFINNGGLSIHGGILGGVFSGIWRIKKHQLSLWQIADIIAPALILGQAIGRIGCDVFGIPMAEPYFWGVKVNGILVHPAQVYELILDYLLFAYLWLRRTSASYQGQIFVHYLIGFSIIRGIVEFFRFNPTVFGFLSVSHLLSIVGIIAGLILAAYLKKTYPLEKNKEKNASPLSTLLFTALLIIVSTAIYYFVQG</sequence>
<evidence type="ECO:0000256" key="2">
    <source>
        <dbReference type="ARBA" id="ARBA00022475"/>
    </source>
</evidence>
<feature type="transmembrane region" description="Helical" evidence="7">
    <location>
        <begin position="255"/>
        <end position="272"/>
    </location>
</feature>
<keyword evidence="2 7" id="KW-1003">Cell membrane</keyword>
<gene>
    <name evidence="7 8" type="primary">lgt</name>
    <name evidence="8" type="ORF">BR63_10880</name>
</gene>
<keyword evidence="4 7" id="KW-0812">Transmembrane</keyword>
<dbReference type="UniPathway" id="UPA00664"/>
<dbReference type="InterPro" id="IPR001640">
    <property type="entry name" value="Lgt"/>
</dbReference>
<dbReference type="NCBIfam" id="TIGR00544">
    <property type="entry name" value="lgt"/>
    <property type="match status" value="1"/>
</dbReference>
<dbReference type="GO" id="GO:0008961">
    <property type="term" value="F:phosphatidylglycerol-prolipoprotein diacylglyceryl transferase activity"/>
    <property type="evidence" value="ECO:0007669"/>
    <property type="project" value="UniProtKB-UniRule"/>
</dbReference>
<dbReference type="OrthoDB" id="871140at2"/>
<evidence type="ECO:0000313" key="8">
    <source>
        <dbReference type="EMBL" id="QNB46766.1"/>
    </source>
</evidence>
<name>A0A7G6E3W2_THEFR</name>
<feature type="transmembrane region" description="Helical" evidence="7">
    <location>
        <begin position="187"/>
        <end position="204"/>
    </location>
</feature>
<comment type="function">
    <text evidence="7">Catalyzes the transfer of the diacylglyceryl group from phosphatidylglycerol to the sulfhydryl group of the N-terminal cysteine of a prolipoprotein, the first step in the formation of mature lipoproteins.</text>
</comment>
<feature type="transmembrane region" description="Helical" evidence="7">
    <location>
        <begin position="114"/>
        <end position="138"/>
    </location>
</feature>
<dbReference type="PANTHER" id="PTHR30589:SF0">
    <property type="entry name" value="PHOSPHATIDYLGLYCEROL--PROLIPOPROTEIN DIACYLGLYCERYL TRANSFERASE"/>
    <property type="match status" value="1"/>
</dbReference>
<organism evidence="8 9">
    <name type="scientific">Thermanaerosceptrum fracticalcis</name>
    <dbReference type="NCBI Taxonomy" id="1712410"/>
    <lineage>
        <taxon>Bacteria</taxon>
        <taxon>Bacillati</taxon>
        <taxon>Bacillota</taxon>
        <taxon>Clostridia</taxon>
        <taxon>Eubacteriales</taxon>
        <taxon>Peptococcaceae</taxon>
        <taxon>Thermanaerosceptrum</taxon>
    </lineage>
</organism>
<dbReference type="Pfam" id="PF01790">
    <property type="entry name" value="LGT"/>
    <property type="match status" value="1"/>
</dbReference>
<keyword evidence="5 7" id="KW-1133">Transmembrane helix</keyword>
<dbReference type="HAMAP" id="MF_01147">
    <property type="entry name" value="Lgt"/>
    <property type="match status" value="1"/>
</dbReference>
<comment type="subcellular location">
    <subcellularLocation>
        <location evidence="7">Cell membrane</location>
        <topology evidence="7">Multi-pass membrane protein</topology>
    </subcellularLocation>
</comment>
<dbReference type="KEGG" id="tfr:BR63_10880"/>
<feature type="transmembrane region" description="Helical" evidence="7">
    <location>
        <begin position="43"/>
        <end position="67"/>
    </location>
</feature>
<feature type="transmembrane region" description="Helical" evidence="7">
    <location>
        <begin position="158"/>
        <end position="175"/>
    </location>
</feature>
<keyword evidence="9" id="KW-1185">Reference proteome</keyword>
<protein>
    <recommendedName>
        <fullName evidence="7">Phosphatidylglycerol--prolipoprotein diacylglyceryl transferase</fullName>
        <ecNumber evidence="7">2.5.1.145</ecNumber>
    </recommendedName>
</protein>
<comment type="pathway">
    <text evidence="7">Protein modification; lipoprotein biosynthesis (diacylglyceryl transfer).</text>
</comment>
<accession>A0A7G6E3W2</accession>
<evidence type="ECO:0000256" key="7">
    <source>
        <dbReference type="HAMAP-Rule" id="MF_01147"/>
    </source>
</evidence>
<evidence type="ECO:0000256" key="4">
    <source>
        <dbReference type="ARBA" id="ARBA00022692"/>
    </source>
</evidence>
<reference evidence="8 9" key="1">
    <citation type="journal article" date="2019" name="Front. Microbiol.">
        <title>Thermoanaerosceptrum fracticalcis gen. nov. sp. nov., a Novel Fumarate-Fermenting Microorganism From a Deep Fractured Carbonate Aquifer of the US Great Basin.</title>
        <authorList>
            <person name="Hamilton-Brehm S.D."/>
            <person name="Stewart L.E."/>
            <person name="Zavarin M."/>
            <person name="Caldwell M."/>
            <person name="Lawson P.A."/>
            <person name="Onstott T.C."/>
            <person name="Grzymski J."/>
            <person name="Neveux I."/>
            <person name="Lollar B.S."/>
            <person name="Russell C.E."/>
            <person name="Moser D.P."/>
        </authorList>
    </citation>
    <scope>NUCLEOTIDE SEQUENCE [LARGE SCALE GENOMIC DNA]</scope>
    <source>
        <strain evidence="8 9">DRI-13</strain>
    </source>
</reference>
<dbReference type="RefSeq" id="WP_034420139.1">
    <property type="nucleotide sequence ID" value="NZ_CP045798.1"/>
</dbReference>
<proteinExistence type="inferred from homology"/>
<dbReference type="AlphaFoldDB" id="A0A7G6E3W2"/>
<feature type="transmembrane region" description="Helical" evidence="7">
    <location>
        <begin position="79"/>
        <end position="102"/>
    </location>
</feature>
<feature type="transmembrane region" description="Helical" evidence="7">
    <location>
        <begin position="12"/>
        <end position="31"/>
    </location>
</feature>